<sequence>MEQMRGAVWALIDELQERMPLKDDGPDAYHMPFHDKIFLFRLLQQWYKKRLQTGAAPLMQQAPNKNTFYALLREPEFHKVRFHRQVEMGRCPICCVLQFFGKYMCMSCEESRRGHWQSLFAEHQFLQRAQKKEYANARIRAAVNYPAQEAYLAMDGGSGFDFVLPHLAGKDMELPSKALAGSHTVPMKVQNGLVHGDHRSHVILSPGVIRSGANYICECQLILVNTIFDDHGDVPPLMSLQLDNAPSNHNILVLVFNALFVLEQVTTQNRVRFELPNHAHDIYDAFHAIHARTVSGTSFYSLRELDEVIVQSHSGAHDRAVASKGPAEMGHDVKVSHLWKIRDFWEWLAPGYSDPSSRLDALSRASFIYYDQLSGYHDFLLKQELGYMSSPAADYAHVGTLLTREMFDAVVGSRCPPLQRLSSAAQKMTREQKTLNKISSLMQGPYGMQFTEQRMADAKAMCERNWGHFQDTPGELLFARANVLQMFAGPCFLNATKQPCFFLPAKELPADGRLNLLPSELARKLLETGKRGMVPLRATTNVESGPSRALARCMEYDKTKNARQRTHSMADYYGIDRGEGVQLVASYGTQPRTTEAFLSQAVATGGFVATRAAQNSALKQMIPDLELMPYWVWQILRIYQPGESVQHRDGKATVATEPVYEAQIFVAASPETVQGKLQACWEIQAGGAFLRTAEEKQKRQVNKFWGKKRKTTAADKQARFKLPLTAFLRPANVVGGGFHLTPARQLPAYVRLYLNGEFDVQA</sequence>
<name>A0A812PSF9_SYMPI</name>
<dbReference type="InterPro" id="IPR057191">
    <property type="entry name" value="DUF7869"/>
</dbReference>
<evidence type="ECO:0000259" key="1">
    <source>
        <dbReference type="Pfam" id="PF25273"/>
    </source>
</evidence>
<evidence type="ECO:0000313" key="3">
    <source>
        <dbReference type="Proteomes" id="UP000649617"/>
    </source>
</evidence>
<feature type="domain" description="DUF7869" evidence="1">
    <location>
        <begin position="178"/>
        <end position="353"/>
    </location>
</feature>
<protein>
    <recommendedName>
        <fullName evidence="1">DUF7869 domain-containing protein</fullName>
    </recommendedName>
</protein>
<keyword evidence="3" id="KW-1185">Reference proteome</keyword>
<dbReference type="AlphaFoldDB" id="A0A812PSF9"/>
<dbReference type="Proteomes" id="UP000649617">
    <property type="component" value="Unassembled WGS sequence"/>
</dbReference>
<organism evidence="2 3">
    <name type="scientific">Symbiodinium pilosum</name>
    <name type="common">Dinoflagellate</name>
    <dbReference type="NCBI Taxonomy" id="2952"/>
    <lineage>
        <taxon>Eukaryota</taxon>
        <taxon>Sar</taxon>
        <taxon>Alveolata</taxon>
        <taxon>Dinophyceae</taxon>
        <taxon>Suessiales</taxon>
        <taxon>Symbiodiniaceae</taxon>
        <taxon>Symbiodinium</taxon>
    </lineage>
</organism>
<accession>A0A812PSF9</accession>
<gene>
    <name evidence="2" type="ORF">SPIL2461_LOCUS8642</name>
</gene>
<comment type="caution">
    <text evidence="2">The sequence shown here is derived from an EMBL/GenBank/DDBJ whole genome shotgun (WGS) entry which is preliminary data.</text>
</comment>
<reference evidence="2" key="1">
    <citation type="submission" date="2021-02" db="EMBL/GenBank/DDBJ databases">
        <authorList>
            <person name="Dougan E. K."/>
            <person name="Rhodes N."/>
            <person name="Thang M."/>
            <person name="Chan C."/>
        </authorList>
    </citation>
    <scope>NUCLEOTIDE SEQUENCE</scope>
</reference>
<dbReference type="EMBL" id="CAJNIZ010014398">
    <property type="protein sequence ID" value="CAE7361206.1"/>
    <property type="molecule type" value="Genomic_DNA"/>
</dbReference>
<dbReference type="Pfam" id="PF25273">
    <property type="entry name" value="DUF7869"/>
    <property type="match status" value="1"/>
</dbReference>
<evidence type="ECO:0000313" key="2">
    <source>
        <dbReference type="EMBL" id="CAE7361206.1"/>
    </source>
</evidence>
<proteinExistence type="predicted"/>